<evidence type="ECO:0000313" key="11">
    <source>
        <dbReference type="EMBL" id="PVH28084.1"/>
    </source>
</evidence>
<keyword evidence="6 9" id="KW-1133">Transmembrane helix</keyword>
<dbReference type="Proteomes" id="UP000245911">
    <property type="component" value="Unassembled WGS sequence"/>
</dbReference>
<evidence type="ECO:0000256" key="1">
    <source>
        <dbReference type="ARBA" id="ARBA00004429"/>
    </source>
</evidence>
<feature type="transmembrane region" description="Helical" evidence="9">
    <location>
        <begin position="54"/>
        <end position="71"/>
    </location>
</feature>
<comment type="function">
    <text evidence="9">Part of the tripartite ATP-independent periplasmic (TRAP) transport system.</text>
</comment>
<feature type="transmembrane region" description="Helical" evidence="9">
    <location>
        <begin position="21"/>
        <end position="42"/>
    </location>
</feature>
<keyword evidence="2 9" id="KW-0813">Transport</keyword>
<organism evidence="11 12">
    <name type="scientific">Pararhodobacter oceanensis</name>
    <dbReference type="NCBI Taxonomy" id="2172121"/>
    <lineage>
        <taxon>Bacteria</taxon>
        <taxon>Pseudomonadati</taxon>
        <taxon>Pseudomonadota</taxon>
        <taxon>Alphaproteobacteria</taxon>
        <taxon>Rhodobacterales</taxon>
        <taxon>Paracoccaceae</taxon>
        <taxon>Pararhodobacter</taxon>
    </lineage>
</organism>
<comment type="similarity">
    <text evidence="8 9">Belongs to the TRAP transporter small permease family.</text>
</comment>
<dbReference type="AlphaFoldDB" id="A0A2T8HRN2"/>
<feature type="transmembrane region" description="Helical" evidence="9">
    <location>
        <begin position="150"/>
        <end position="169"/>
    </location>
</feature>
<keyword evidence="3" id="KW-1003">Cell membrane</keyword>
<evidence type="ECO:0000256" key="7">
    <source>
        <dbReference type="ARBA" id="ARBA00023136"/>
    </source>
</evidence>
<evidence type="ECO:0000256" key="6">
    <source>
        <dbReference type="ARBA" id="ARBA00022989"/>
    </source>
</evidence>
<keyword evidence="4 9" id="KW-0997">Cell inner membrane</keyword>
<reference evidence="11 12" key="1">
    <citation type="submission" date="2018-04" db="EMBL/GenBank/DDBJ databases">
        <title>Pararhodobacter oceanense sp. nov., isolated from marine intertidal sediment.</title>
        <authorList>
            <person name="Wang X.-L."/>
            <person name="Du Z.-J."/>
        </authorList>
    </citation>
    <scope>NUCLEOTIDE SEQUENCE [LARGE SCALE GENOMIC DNA]</scope>
    <source>
        <strain evidence="11 12">AM505</strain>
    </source>
</reference>
<evidence type="ECO:0000256" key="2">
    <source>
        <dbReference type="ARBA" id="ARBA00022448"/>
    </source>
</evidence>
<comment type="subcellular location">
    <subcellularLocation>
        <location evidence="1 9">Cell inner membrane</location>
        <topology evidence="1 9">Multi-pass membrane protein</topology>
    </subcellularLocation>
</comment>
<dbReference type="EMBL" id="QDKM01000006">
    <property type="protein sequence ID" value="PVH28084.1"/>
    <property type="molecule type" value="Genomic_DNA"/>
</dbReference>
<accession>A0A2T8HRN2</accession>
<feature type="domain" description="Tripartite ATP-independent periplasmic transporters DctQ component" evidence="10">
    <location>
        <begin position="30"/>
        <end position="176"/>
    </location>
</feature>
<dbReference type="PANTHER" id="PTHR35011">
    <property type="entry name" value="2,3-DIKETO-L-GULONATE TRAP TRANSPORTER SMALL PERMEASE PROTEIN YIAM"/>
    <property type="match status" value="1"/>
</dbReference>
<comment type="caution">
    <text evidence="11">The sequence shown here is derived from an EMBL/GenBank/DDBJ whole genome shotgun (WGS) entry which is preliminary data.</text>
</comment>
<proteinExistence type="inferred from homology"/>
<gene>
    <name evidence="11" type="ORF">DDE20_13245</name>
</gene>
<sequence>MLLIRALRRLSDILSRIERGMLIVLTAAVAIFVLMNVTFRLFNVTLAWADELAILSMTLGGFVGASLMLRARTDPAVLLLHETGGKALVKGLRIAISLIASLFGLVLLWLCWRWFNLPALAAVGFNIGDFEMTTFNFLYTERTPVLALPYFWFFLIMPWFSLTLSVHALTNLAEDIGLIEARPLAHEYTAGEG</sequence>
<dbReference type="GO" id="GO:0005886">
    <property type="term" value="C:plasma membrane"/>
    <property type="evidence" value="ECO:0007669"/>
    <property type="project" value="UniProtKB-SubCell"/>
</dbReference>
<evidence type="ECO:0000313" key="12">
    <source>
        <dbReference type="Proteomes" id="UP000245911"/>
    </source>
</evidence>
<dbReference type="GO" id="GO:0015740">
    <property type="term" value="P:C4-dicarboxylate transport"/>
    <property type="evidence" value="ECO:0007669"/>
    <property type="project" value="TreeGrafter"/>
</dbReference>
<evidence type="ECO:0000256" key="4">
    <source>
        <dbReference type="ARBA" id="ARBA00022519"/>
    </source>
</evidence>
<protein>
    <recommendedName>
        <fullName evidence="9">TRAP transporter small permease protein</fullName>
    </recommendedName>
</protein>
<dbReference type="GO" id="GO:0022857">
    <property type="term" value="F:transmembrane transporter activity"/>
    <property type="evidence" value="ECO:0007669"/>
    <property type="project" value="UniProtKB-UniRule"/>
</dbReference>
<dbReference type="OrthoDB" id="4964541at2"/>
<feature type="transmembrane region" description="Helical" evidence="9">
    <location>
        <begin position="92"/>
        <end position="115"/>
    </location>
</feature>
<dbReference type="InterPro" id="IPR007387">
    <property type="entry name" value="TRAP_DctQ"/>
</dbReference>
<evidence type="ECO:0000256" key="5">
    <source>
        <dbReference type="ARBA" id="ARBA00022692"/>
    </source>
</evidence>
<dbReference type="PANTHER" id="PTHR35011:SF2">
    <property type="entry name" value="2,3-DIKETO-L-GULONATE TRAP TRANSPORTER SMALL PERMEASE PROTEIN YIAM"/>
    <property type="match status" value="1"/>
</dbReference>
<keyword evidence="5 9" id="KW-0812">Transmembrane</keyword>
<evidence type="ECO:0000259" key="10">
    <source>
        <dbReference type="Pfam" id="PF04290"/>
    </source>
</evidence>
<keyword evidence="12" id="KW-1185">Reference proteome</keyword>
<name>A0A2T8HRN2_9RHOB</name>
<dbReference type="Pfam" id="PF04290">
    <property type="entry name" value="DctQ"/>
    <property type="match status" value="1"/>
</dbReference>
<evidence type="ECO:0000256" key="9">
    <source>
        <dbReference type="RuleBase" id="RU369079"/>
    </source>
</evidence>
<keyword evidence="7 9" id="KW-0472">Membrane</keyword>
<dbReference type="RefSeq" id="WP_116559000.1">
    <property type="nucleotide sequence ID" value="NZ_QDKM01000006.1"/>
</dbReference>
<evidence type="ECO:0000256" key="8">
    <source>
        <dbReference type="ARBA" id="ARBA00038436"/>
    </source>
</evidence>
<evidence type="ECO:0000256" key="3">
    <source>
        <dbReference type="ARBA" id="ARBA00022475"/>
    </source>
</evidence>
<comment type="subunit">
    <text evidence="9">The complex comprises the extracytoplasmic solute receptor protein and the two transmembrane proteins.</text>
</comment>
<dbReference type="InterPro" id="IPR055348">
    <property type="entry name" value="DctQ"/>
</dbReference>